<dbReference type="PANTHER" id="PTHR43591">
    <property type="entry name" value="METHYLTRANSFERASE"/>
    <property type="match status" value="1"/>
</dbReference>
<dbReference type="GO" id="GO:0008757">
    <property type="term" value="F:S-adenosylmethionine-dependent methyltransferase activity"/>
    <property type="evidence" value="ECO:0007669"/>
    <property type="project" value="InterPro"/>
</dbReference>
<keyword evidence="2" id="KW-0808">Transferase</keyword>
<dbReference type="Proteomes" id="UP000198707">
    <property type="component" value="Unassembled WGS sequence"/>
</dbReference>
<dbReference type="Gene3D" id="3.40.50.150">
    <property type="entry name" value="Vaccinia Virus protein VP39"/>
    <property type="match status" value="1"/>
</dbReference>
<keyword evidence="2" id="KW-0489">Methyltransferase</keyword>
<feature type="domain" description="Methyltransferase type 11" evidence="1">
    <location>
        <begin position="61"/>
        <end position="155"/>
    </location>
</feature>
<organism evidence="2 3">
    <name type="scientific">Micromonospora phaseoli</name>
    <dbReference type="NCBI Taxonomy" id="1144548"/>
    <lineage>
        <taxon>Bacteria</taxon>
        <taxon>Bacillati</taxon>
        <taxon>Actinomycetota</taxon>
        <taxon>Actinomycetes</taxon>
        <taxon>Micromonosporales</taxon>
        <taxon>Micromonosporaceae</taxon>
        <taxon>Micromonospora</taxon>
    </lineage>
</organism>
<dbReference type="AlphaFoldDB" id="A0A1H6V409"/>
<dbReference type="GO" id="GO:0032259">
    <property type="term" value="P:methylation"/>
    <property type="evidence" value="ECO:0007669"/>
    <property type="project" value="UniProtKB-KW"/>
</dbReference>
<dbReference type="InterPro" id="IPR013216">
    <property type="entry name" value="Methyltransf_11"/>
</dbReference>
<reference evidence="3" key="1">
    <citation type="submission" date="2016-10" db="EMBL/GenBank/DDBJ databases">
        <authorList>
            <person name="Varghese N."/>
            <person name="Submissions S."/>
        </authorList>
    </citation>
    <scope>NUCLEOTIDE SEQUENCE [LARGE SCALE GENOMIC DNA]</scope>
    <source>
        <strain evidence="3">CGMCC 4.7038</strain>
    </source>
</reference>
<dbReference type="SUPFAM" id="SSF53335">
    <property type="entry name" value="S-adenosyl-L-methionine-dependent methyltransferases"/>
    <property type="match status" value="1"/>
</dbReference>
<evidence type="ECO:0000313" key="2">
    <source>
        <dbReference type="EMBL" id="SEI96557.1"/>
    </source>
</evidence>
<evidence type="ECO:0000259" key="1">
    <source>
        <dbReference type="Pfam" id="PF08241"/>
    </source>
</evidence>
<dbReference type="Pfam" id="PF08241">
    <property type="entry name" value="Methyltransf_11"/>
    <property type="match status" value="1"/>
</dbReference>
<dbReference type="InterPro" id="IPR029063">
    <property type="entry name" value="SAM-dependent_MTases_sf"/>
</dbReference>
<keyword evidence="3" id="KW-1185">Reference proteome</keyword>
<evidence type="ECO:0000313" key="3">
    <source>
        <dbReference type="Proteomes" id="UP000198707"/>
    </source>
</evidence>
<name>A0A1H6V409_9ACTN</name>
<dbReference type="CDD" id="cd02440">
    <property type="entry name" value="AdoMet_MTases"/>
    <property type="match status" value="1"/>
</dbReference>
<sequence>MHRTAVAGRGSIVRMSHPTEPMYESFAAEFEAHARDGAYNAHYDRPAVLDLLGDLTGARVLDVGCGPGLYAEELLARGAVVTGFDASPEMVRLTSRRLGARVDVRVWDLERPLSWLPDATQDIALMALVIHHIEDRRAALAELHRVLRPGGHLIVSTTHPTSDWLLTGGGYFDRAPVRETWQEKWTVRYWRQPLQAWCQEFSDAGFLIERLVEPQPAETMAARFPEVNEKLSRSPGFIAFRLLRP</sequence>
<accession>A0A1H6V409</accession>
<protein>
    <submittedName>
        <fullName evidence="2">Methyltransferase domain-containing protein</fullName>
    </submittedName>
</protein>
<dbReference type="EMBL" id="FNYV01000002">
    <property type="protein sequence ID" value="SEI96557.1"/>
    <property type="molecule type" value="Genomic_DNA"/>
</dbReference>
<gene>
    <name evidence="2" type="ORF">SAMN05443287_102425</name>
</gene>
<proteinExistence type="predicted"/>
<dbReference type="STRING" id="1144548.SAMN05443287_102425"/>